<keyword evidence="2" id="KW-0560">Oxidoreductase</keyword>
<dbReference type="InterPro" id="IPR020904">
    <property type="entry name" value="Sc_DH/Rdtase_CS"/>
</dbReference>
<evidence type="ECO:0000313" key="4">
    <source>
        <dbReference type="Proteomes" id="UP000175691"/>
    </source>
</evidence>
<keyword evidence="4" id="KW-1185">Reference proteome</keyword>
<dbReference type="InterPro" id="IPR002347">
    <property type="entry name" value="SDR_fam"/>
</dbReference>
<dbReference type="PROSITE" id="PS00061">
    <property type="entry name" value="ADH_SHORT"/>
    <property type="match status" value="1"/>
</dbReference>
<dbReference type="AlphaFoldDB" id="A0A1E7Z5G4"/>
<comment type="similarity">
    <text evidence="1">Belongs to the short-chain dehydrogenases/reductases (SDR) family.</text>
</comment>
<protein>
    <submittedName>
        <fullName evidence="3">NAD(P)-dependent oxidoreductase</fullName>
    </submittedName>
</protein>
<organism evidence="3 4">
    <name type="scientific">Alteromonas confluentis</name>
    <dbReference type="NCBI Taxonomy" id="1656094"/>
    <lineage>
        <taxon>Bacteria</taxon>
        <taxon>Pseudomonadati</taxon>
        <taxon>Pseudomonadota</taxon>
        <taxon>Gammaproteobacteria</taxon>
        <taxon>Alteromonadales</taxon>
        <taxon>Alteromonadaceae</taxon>
        <taxon>Alteromonas/Salinimonas group</taxon>
        <taxon>Alteromonas</taxon>
    </lineage>
</organism>
<dbReference type="STRING" id="1656094.BFC18_00625"/>
<sequence length="271" mass="28742">MSDSKVSHLPDPEYINDDYVGAGKLKGKRVLISGGDSGIGRAAALHMAREGAKVAIIYHSAEDKAAETKQAIEAEGVAVLVIQGNTGDSADCDRAVEKVVSSWGGIDILVNNAGFQKAYHNLEEVSDEDWTAHFDVNMAGMFYLSRAALRHMQSGSAIVNTGSINGYVGNKALLPYSSTKGAISAFTRSLAKQYMDKGIRVNEVAPGPVATDIQSVFEDFDEDMLKNMAAPIGRVGQPRELGPAYVFLASQDGAFITGQTLHVNGGMMVGA</sequence>
<dbReference type="Gene3D" id="3.40.50.720">
    <property type="entry name" value="NAD(P)-binding Rossmann-like Domain"/>
    <property type="match status" value="1"/>
</dbReference>
<dbReference type="SUPFAM" id="SSF51735">
    <property type="entry name" value="NAD(P)-binding Rossmann-fold domains"/>
    <property type="match status" value="1"/>
</dbReference>
<dbReference type="PRINTS" id="PR00080">
    <property type="entry name" value="SDRFAMILY"/>
</dbReference>
<dbReference type="Proteomes" id="UP000175691">
    <property type="component" value="Unassembled WGS sequence"/>
</dbReference>
<dbReference type="OrthoDB" id="9809287at2"/>
<dbReference type="GO" id="GO:0016614">
    <property type="term" value="F:oxidoreductase activity, acting on CH-OH group of donors"/>
    <property type="evidence" value="ECO:0007669"/>
    <property type="project" value="UniProtKB-ARBA"/>
</dbReference>
<evidence type="ECO:0000256" key="2">
    <source>
        <dbReference type="ARBA" id="ARBA00023002"/>
    </source>
</evidence>
<dbReference type="PRINTS" id="PR00081">
    <property type="entry name" value="GDHRDH"/>
</dbReference>
<evidence type="ECO:0000313" key="3">
    <source>
        <dbReference type="EMBL" id="OFC68775.1"/>
    </source>
</evidence>
<dbReference type="PANTHER" id="PTHR48107:SF16">
    <property type="entry name" value="NADPH-DEPENDENT ALDEHYDE REDUCTASE 1, CHLOROPLASTIC"/>
    <property type="match status" value="1"/>
</dbReference>
<accession>A0A1E7Z5G4</accession>
<comment type="caution">
    <text evidence="3">The sequence shown here is derived from an EMBL/GenBank/DDBJ whole genome shotgun (WGS) entry which is preliminary data.</text>
</comment>
<evidence type="ECO:0000256" key="1">
    <source>
        <dbReference type="ARBA" id="ARBA00006484"/>
    </source>
</evidence>
<dbReference type="PANTHER" id="PTHR48107">
    <property type="entry name" value="NADPH-DEPENDENT ALDEHYDE REDUCTASE-LIKE PROTEIN, CHLOROPLASTIC-RELATED"/>
    <property type="match status" value="1"/>
</dbReference>
<gene>
    <name evidence="3" type="ORF">BFC18_00625</name>
</gene>
<reference evidence="3 4" key="1">
    <citation type="submission" date="2016-08" db="EMBL/GenBank/DDBJ databases">
        <authorList>
            <person name="Seilhamer J.J."/>
        </authorList>
    </citation>
    <scope>NUCLEOTIDE SEQUENCE [LARGE SCALE GENOMIC DNA]</scope>
    <source>
        <strain evidence="3 4">KCTC 42603</strain>
    </source>
</reference>
<dbReference type="RefSeq" id="WP_070127627.1">
    <property type="nucleotide sequence ID" value="NZ_MDHN01000043.1"/>
</dbReference>
<dbReference type="EMBL" id="MDHN01000043">
    <property type="protein sequence ID" value="OFC68775.1"/>
    <property type="molecule type" value="Genomic_DNA"/>
</dbReference>
<name>A0A1E7Z5G4_9ALTE</name>
<dbReference type="InterPro" id="IPR036291">
    <property type="entry name" value="NAD(P)-bd_dom_sf"/>
</dbReference>
<dbReference type="FunFam" id="3.40.50.720:FF:000084">
    <property type="entry name" value="Short-chain dehydrogenase reductase"/>
    <property type="match status" value="1"/>
</dbReference>
<proteinExistence type="inferred from homology"/>
<dbReference type="Pfam" id="PF13561">
    <property type="entry name" value="adh_short_C2"/>
    <property type="match status" value="1"/>
</dbReference>